<dbReference type="EMBL" id="JAOL01000120">
    <property type="protein sequence ID" value="EUA89609.1"/>
    <property type="molecule type" value="Genomic_DNA"/>
</dbReference>
<feature type="region of interest" description="Disordered" evidence="1">
    <location>
        <begin position="1"/>
        <end position="21"/>
    </location>
</feature>
<reference evidence="3 4" key="1">
    <citation type="submission" date="2014-01" db="EMBL/GenBank/DDBJ databases">
        <authorList>
            <person name="Dobos K."/>
            <person name="Lenaerts A."/>
            <person name="Ordway D."/>
            <person name="DeGroote M.A."/>
            <person name="Parker T."/>
            <person name="Sizemore C."/>
            <person name="Tallon L.J."/>
            <person name="Sadzewicz L.K."/>
            <person name="Sengamalay N."/>
            <person name="Fraser C.M."/>
            <person name="Hine E."/>
            <person name="Shefchek K.A."/>
            <person name="Das S.P."/>
            <person name="Tettelin H."/>
        </authorList>
    </citation>
    <scope>NUCLEOTIDE SEQUENCE [LARGE SCALE GENOMIC DNA]</scope>
    <source>
        <strain evidence="3 4">Harvey</strain>
    </source>
</reference>
<dbReference type="InterPro" id="IPR020616">
    <property type="entry name" value="Thiolase_N"/>
</dbReference>
<feature type="region of interest" description="Disordered" evidence="1">
    <location>
        <begin position="42"/>
        <end position="76"/>
    </location>
</feature>
<dbReference type="Gene3D" id="3.40.47.10">
    <property type="match status" value="2"/>
</dbReference>
<keyword evidence="4" id="KW-1185">Reference proteome</keyword>
<name>A0ABN0QY24_MYCUL</name>
<feature type="compositionally biased region" description="Basic residues" evidence="1">
    <location>
        <begin position="65"/>
        <end position="76"/>
    </location>
</feature>
<accession>A0ABN0QY24</accession>
<dbReference type="InterPro" id="IPR016039">
    <property type="entry name" value="Thiolase-like"/>
</dbReference>
<evidence type="ECO:0000313" key="4">
    <source>
        <dbReference type="Proteomes" id="UP000020681"/>
    </source>
</evidence>
<dbReference type="Pfam" id="PF00108">
    <property type="entry name" value="Thiolase_N"/>
    <property type="match status" value="1"/>
</dbReference>
<comment type="caution">
    <text evidence="3">The sequence shown here is derived from an EMBL/GenBank/DDBJ whole genome shotgun (WGS) entry which is preliminary data.</text>
</comment>
<proteinExistence type="predicted"/>
<protein>
    <submittedName>
        <fullName evidence="3">Thiolase, N-terminal domain protein</fullName>
    </submittedName>
</protein>
<organism evidence="3 4">
    <name type="scientific">Mycobacterium ulcerans str. Harvey</name>
    <dbReference type="NCBI Taxonomy" id="1299332"/>
    <lineage>
        <taxon>Bacteria</taxon>
        <taxon>Bacillati</taxon>
        <taxon>Actinomycetota</taxon>
        <taxon>Actinomycetes</taxon>
        <taxon>Mycobacteriales</taxon>
        <taxon>Mycobacteriaceae</taxon>
        <taxon>Mycobacterium</taxon>
        <taxon>Mycobacterium ulcerans group</taxon>
    </lineage>
</organism>
<evidence type="ECO:0000259" key="2">
    <source>
        <dbReference type="Pfam" id="PF00108"/>
    </source>
</evidence>
<evidence type="ECO:0000313" key="3">
    <source>
        <dbReference type="EMBL" id="EUA89609.1"/>
    </source>
</evidence>
<gene>
    <name evidence="3" type="ORF">I551_4065</name>
</gene>
<evidence type="ECO:0000256" key="1">
    <source>
        <dbReference type="SAM" id="MobiDB-lite"/>
    </source>
</evidence>
<sequence>MSRTQLDEFSAASHDKAARATKDGLFDNELIPIAGLTHDEIIRPAPPSIRSPRCGRRSTAMRSKSASRRSTGRSPG</sequence>
<dbReference type="SUPFAM" id="SSF53901">
    <property type="entry name" value="Thiolase-like"/>
    <property type="match status" value="1"/>
</dbReference>
<dbReference type="Proteomes" id="UP000020681">
    <property type="component" value="Unassembled WGS sequence"/>
</dbReference>
<feature type="domain" description="Thiolase N-terminal" evidence="2">
    <location>
        <begin position="2"/>
        <end position="37"/>
    </location>
</feature>